<dbReference type="PANTHER" id="PTHR23183">
    <property type="entry name" value="NOP14"/>
    <property type="match status" value="1"/>
</dbReference>
<accession>A0ABV0T9A2</accession>
<keyword evidence="7" id="KW-0732">Signal</keyword>
<evidence type="ECO:0000256" key="5">
    <source>
        <dbReference type="ARBA" id="ARBA00023242"/>
    </source>
</evidence>
<evidence type="ECO:0000313" key="9">
    <source>
        <dbReference type="Proteomes" id="UP001482620"/>
    </source>
</evidence>
<dbReference type="Proteomes" id="UP001482620">
    <property type="component" value="Unassembled WGS sequence"/>
</dbReference>
<name>A0ABV0T9A2_9TELE</name>
<feature type="chain" id="PRO_5045138544" description="Nucleolar protein 14" evidence="7">
    <location>
        <begin position="18"/>
        <end position="193"/>
    </location>
</feature>
<dbReference type="InterPro" id="IPR007276">
    <property type="entry name" value="Nop14"/>
</dbReference>
<feature type="signal peptide" evidence="7">
    <location>
        <begin position="1"/>
        <end position="17"/>
    </location>
</feature>
<evidence type="ECO:0000256" key="7">
    <source>
        <dbReference type="SAM" id="SignalP"/>
    </source>
</evidence>
<comment type="similarity">
    <text evidence="2">Belongs to the NOP14 family.</text>
</comment>
<organism evidence="8 9">
    <name type="scientific">Ilyodon furcidens</name>
    <name type="common">goldbreast splitfin</name>
    <dbReference type="NCBI Taxonomy" id="33524"/>
    <lineage>
        <taxon>Eukaryota</taxon>
        <taxon>Metazoa</taxon>
        <taxon>Chordata</taxon>
        <taxon>Craniata</taxon>
        <taxon>Vertebrata</taxon>
        <taxon>Euteleostomi</taxon>
        <taxon>Actinopterygii</taxon>
        <taxon>Neopterygii</taxon>
        <taxon>Teleostei</taxon>
        <taxon>Neoteleostei</taxon>
        <taxon>Acanthomorphata</taxon>
        <taxon>Ovalentaria</taxon>
        <taxon>Atherinomorphae</taxon>
        <taxon>Cyprinodontiformes</taxon>
        <taxon>Goodeidae</taxon>
        <taxon>Ilyodon</taxon>
    </lineage>
</organism>
<dbReference type="Pfam" id="PF04147">
    <property type="entry name" value="Nop14"/>
    <property type="match status" value="1"/>
</dbReference>
<evidence type="ECO:0000256" key="3">
    <source>
        <dbReference type="ARBA" id="ARBA00022517"/>
    </source>
</evidence>
<keyword evidence="4" id="KW-0698">rRNA processing</keyword>
<evidence type="ECO:0000313" key="8">
    <source>
        <dbReference type="EMBL" id="MEQ2228980.1"/>
    </source>
</evidence>
<evidence type="ECO:0000256" key="6">
    <source>
        <dbReference type="ARBA" id="ARBA00024695"/>
    </source>
</evidence>
<protein>
    <recommendedName>
        <fullName evidence="10">Nucleolar protein 14</fullName>
    </recommendedName>
</protein>
<keyword evidence="9" id="KW-1185">Reference proteome</keyword>
<evidence type="ECO:0000256" key="2">
    <source>
        <dbReference type="ARBA" id="ARBA00007466"/>
    </source>
</evidence>
<evidence type="ECO:0000256" key="4">
    <source>
        <dbReference type="ARBA" id="ARBA00022552"/>
    </source>
</evidence>
<dbReference type="EMBL" id="JAHRIQ010024360">
    <property type="protein sequence ID" value="MEQ2228980.1"/>
    <property type="molecule type" value="Genomic_DNA"/>
</dbReference>
<evidence type="ECO:0008006" key="10">
    <source>
        <dbReference type="Google" id="ProtNLM"/>
    </source>
</evidence>
<keyword evidence="3" id="KW-0690">Ribosome biogenesis</keyword>
<keyword evidence="5" id="KW-0539">Nucleus</keyword>
<comment type="function">
    <text evidence="6">Involved in nucleolar processing of pre-18S ribosomal RNA. Has a role in the nuclear export of 40S pre-ribosomal subunit to the cytoplasm.</text>
</comment>
<sequence>MWLASLLLRTYLKPVYCYFHRLNCLSTCLDLVKRCCLLYQDLISFTDIFQPIRTLLSKHLSTRTLPSPLQELHNQILEAISRPPVTRTRLVFEKKKPIPLKLLTPKIVEVLDYGKKRGSTREEREKERLKHKYKKEFKGALREIRKDSRFLAREKLNEVMNRDAERKRKVKELLGSLATQEGEWKALKRKKRK</sequence>
<reference evidence="8 9" key="1">
    <citation type="submission" date="2021-06" db="EMBL/GenBank/DDBJ databases">
        <authorList>
            <person name="Palmer J.M."/>
        </authorList>
    </citation>
    <scope>NUCLEOTIDE SEQUENCE [LARGE SCALE GENOMIC DNA]</scope>
    <source>
        <strain evidence="9">if_2019</strain>
        <tissue evidence="8">Muscle</tissue>
    </source>
</reference>
<proteinExistence type="inferred from homology"/>
<comment type="subcellular location">
    <subcellularLocation>
        <location evidence="1">Nucleus</location>
        <location evidence="1">Nucleolus</location>
    </subcellularLocation>
</comment>
<dbReference type="PANTHER" id="PTHR23183:SF0">
    <property type="entry name" value="NUCLEOLAR PROTEIN 14"/>
    <property type="match status" value="1"/>
</dbReference>
<comment type="caution">
    <text evidence="8">The sequence shown here is derived from an EMBL/GenBank/DDBJ whole genome shotgun (WGS) entry which is preliminary data.</text>
</comment>
<gene>
    <name evidence="8" type="ORF">ILYODFUR_014217</name>
</gene>
<evidence type="ECO:0000256" key="1">
    <source>
        <dbReference type="ARBA" id="ARBA00004604"/>
    </source>
</evidence>